<evidence type="ECO:0000313" key="1">
    <source>
        <dbReference type="EMBL" id="GGK20554.1"/>
    </source>
</evidence>
<gene>
    <name evidence="1" type="ORF">GCM10010124_11450</name>
</gene>
<dbReference type="Pfam" id="PF14273">
    <property type="entry name" value="DUF4360"/>
    <property type="match status" value="1"/>
</dbReference>
<protein>
    <submittedName>
        <fullName evidence="1">Uncharacterized protein</fullName>
    </submittedName>
</protein>
<dbReference type="AlphaFoldDB" id="A0A8J3FIT0"/>
<reference evidence="1" key="2">
    <citation type="submission" date="2020-09" db="EMBL/GenBank/DDBJ databases">
        <authorList>
            <person name="Sun Q."/>
            <person name="Ohkuma M."/>
        </authorList>
    </citation>
    <scope>NUCLEOTIDE SEQUENCE</scope>
    <source>
        <strain evidence="1">JCM 3091</strain>
    </source>
</reference>
<accession>A0A8J3FIT0</accession>
<dbReference type="EMBL" id="BMQC01000003">
    <property type="protein sequence ID" value="GGK20554.1"/>
    <property type="molecule type" value="Genomic_DNA"/>
</dbReference>
<evidence type="ECO:0000313" key="2">
    <source>
        <dbReference type="Proteomes" id="UP000662200"/>
    </source>
</evidence>
<comment type="caution">
    <text evidence="1">The sequence shown here is derived from an EMBL/GenBank/DDBJ whole genome shotgun (WGS) entry which is preliminary data.</text>
</comment>
<sequence>MQVTDDGLGFDIGYSAFRVQAPAAVDAPSTVNCTVTLEIIPAVRKEYALSSIVQTGLTRRTPGASAALRSSVYFNGTREPEPIENVDFGPDDDNYNRFEFEENRIDLVWSKCNQHKLLNYSLIAAVSAPANGSAEAQLDSTHGGILRFAVRDCGKA</sequence>
<dbReference type="Proteomes" id="UP000662200">
    <property type="component" value="Unassembled WGS sequence"/>
</dbReference>
<keyword evidence="2" id="KW-1185">Reference proteome</keyword>
<dbReference type="InterPro" id="IPR025649">
    <property type="entry name" value="DUF4360"/>
</dbReference>
<name>A0A8J3FIT0_9ACTN</name>
<organism evidence="1 2">
    <name type="scientific">Pilimelia terevasa</name>
    <dbReference type="NCBI Taxonomy" id="53372"/>
    <lineage>
        <taxon>Bacteria</taxon>
        <taxon>Bacillati</taxon>
        <taxon>Actinomycetota</taxon>
        <taxon>Actinomycetes</taxon>
        <taxon>Micromonosporales</taxon>
        <taxon>Micromonosporaceae</taxon>
        <taxon>Pilimelia</taxon>
    </lineage>
</organism>
<proteinExistence type="predicted"/>
<reference evidence="1" key="1">
    <citation type="journal article" date="2014" name="Int. J. Syst. Evol. Microbiol.">
        <title>Complete genome sequence of Corynebacterium casei LMG S-19264T (=DSM 44701T), isolated from a smear-ripened cheese.</title>
        <authorList>
            <consortium name="US DOE Joint Genome Institute (JGI-PGF)"/>
            <person name="Walter F."/>
            <person name="Albersmeier A."/>
            <person name="Kalinowski J."/>
            <person name="Ruckert C."/>
        </authorList>
    </citation>
    <scope>NUCLEOTIDE SEQUENCE</scope>
    <source>
        <strain evidence="1">JCM 3091</strain>
    </source>
</reference>